<comment type="similarity">
    <text evidence="2">Belongs to the polysaccharide deacetylase family.</text>
</comment>
<dbReference type="CDD" id="cd10968">
    <property type="entry name" value="CE4_Mlr8448_like_5s"/>
    <property type="match status" value="1"/>
</dbReference>
<keyword evidence="4" id="KW-0732">Signal</keyword>
<sequence length="325" mass="36361">MRGLGAILMLHHVRPWVERAFAPPQNRLLEVTPECLDQALTLAAQAGYRFVGLDEIPSVLEAGRTEQPVLALTFDDGYRDNLEFALPVLRRHRASATVFITTGFADRSACLWWIDLENAVRNASSIRAQVGAETITAPAATPVEKVAAFELLYWKLRARPEAELRAVIANLRQEHGVDSRGAVERLCLDWDGVRQLAEDPLVTIGAHTLTHPMLRQHDTDFARREMAAARDAIQREIGRPVRHMAYPVGDKPSAGPREFRLARELGFRTAVTTRPGMLFPQHGAHLTALPRVSLNGLFQERAQLEALLSGIPFWLWNRGRLLNVD</sequence>
<evidence type="ECO:0000259" key="6">
    <source>
        <dbReference type="PROSITE" id="PS51677"/>
    </source>
</evidence>
<reference evidence="8" key="1">
    <citation type="submission" date="2018-03" db="EMBL/GenBank/DDBJ databases">
        <authorList>
            <person name="Sun L."/>
            <person name="Liu H."/>
            <person name="Chen W."/>
            <person name="Huang K."/>
            <person name="Liu W."/>
            <person name="Gao X."/>
        </authorList>
    </citation>
    <scope>NUCLEOTIDE SEQUENCE [LARGE SCALE GENOMIC DNA]</scope>
    <source>
        <strain evidence="8">SH9</strain>
    </source>
</reference>
<dbReference type="InterPro" id="IPR011330">
    <property type="entry name" value="Glyco_hydro/deAcase_b/a-brl"/>
</dbReference>
<protein>
    <recommendedName>
        <fullName evidence="3">Chitooligosaccharide deacetylase</fullName>
    </recommendedName>
    <alternativeName>
        <fullName evidence="5">Nodulation protein B</fullName>
    </alternativeName>
</protein>
<dbReference type="Pfam" id="PF01522">
    <property type="entry name" value="Polysacc_deac_1"/>
    <property type="match status" value="1"/>
</dbReference>
<keyword evidence="8" id="KW-1185">Reference proteome</keyword>
<dbReference type="PANTHER" id="PTHR34216:SF7">
    <property type="entry name" value="POLY-BETA-1,6-N-ACETYL-D-GLUCOSAMINE N-DEACETYLASE"/>
    <property type="match status" value="1"/>
</dbReference>
<dbReference type="AlphaFoldDB" id="A0A2T1HRM1"/>
<dbReference type="PROSITE" id="PS51677">
    <property type="entry name" value="NODB"/>
    <property type="match status" value="1"/>
</dbReference>
<dbReference type="InterPro" id="IPR051398">
    <property type="entry name" value="Polysacch_Deacetylase"/>
</dbReference>
<dbReference type="EMBL" id="PVZS01000015">
    <property type="protein sequence ID" value="PSC04296.1"/>
    <property type="molecule type" value="Genomic_DNA"/>
</dbReference>
<dbReference type="PANTHER" id="PTHR34216">
    <property type="match status" value="1"/>
</dbReference>
<evidence type="ECO:0000256" key="3">
    <source>
        <dbReference type="ARBA" id="ARBA00020071"/>
    </source>
</evidence>
<evidence type="ECO:0000256" key="2">
    <source>
        <dbReference type="ARBA" id="ARBA00010973"/>
    </source>
</evidence>
<evidence type="ECO:0000256" key="4">
    <source>
        <dbReference type="ARBA" id="ARBA00022729"/>
    </source>
</evidence>
<proteinExistence type="inferred from homology"/>
<comment type="caution">
    <text evidence="7">The sequence shown here is derived from an EMBL/GenBank/DDBJ whole genome shotgun (WGS) entry which is preliminary data.</text>
</comment>
<evidence type="ECO:0000313" key="7">
    <source>
        <dbReference type="EMBL" id="PSC04296.1"/>
    </source>
</evidence>
<dbReference type="Gene3D" id="3.20.20.370">
    <property type="entry name" value="Glycoside hydrolase/deacetylase"/>
    <property type="match status" value="1"/>
</dbReference>
<evidence type="ECO:0000256" key="5">
    <source>
        <dbReference type="ARBA" id="ARBA00032976"/>
    </source>
</evidence>
<dbReference type="OrthoDB" id="9782872at2"/>
<organism evidence="7 8">
    <name type="scientific">Alsobacter soli</name>
    <dbReference type="NCBI Taxonomy" id="2109933"/>
    <lineage>
        <taxon>Bacteria</taxon>
        <taxon>Pseudomonadati</taxon>
        <taxon>Pseudomonadota</taxon>
        <taxon>Alphaproteobacteria</taxon>
        <taxon>Hyphomicrobiales</taxon>
        <taxon>Alsobacteraceae</taxon>
        <taxon>Alsobacter</taxon>
    </lineage>
</organism>
<evidence type="ECO:0000313" key="8">
    <source>
        <dbReference type="Proteomes" id="UP000239772"/>
    </source>
</evidence>
<evidence type="ECO:0000256" key="1">
    <source>
        <dbReference type="ARBA" id="ARBA00003236"/>
    </source>
</evidence>
<dbReference type="GO" id="GO:0005975">
    <property type="term" value="P:carbohydrate metabolic process"/>
    <property type="evidence" value="ECO:0007669"/>
    <property type="project" value="InterPro"/>
</dbReference>
<dbReference type="GO" id="GO:0016810">
    <property type="term" value="F:hydrolase activity, acting on carbon-nitrogen (but not peptide) bonds"/>
    <property type="evidence" value="ECO:0007669"/>
    <property type="project" value="InterPro"/>
</dbReference>
<feature type="domain" description="NodB homology" evidence="6">
    <location>
        <begin position="68"/>
        <end position="325"/>
    </location>
</feature>
<gene>
    <name evidence="7" type="ORF">SLNSH_14895</name>
</gene>
<dbReference type="SUPFAM" id="SSF88713">
    <property type="entry name" value="Glycoside hydrolase/deacetylase"/>
    <property type="match status" value="1"/>
</dbReference>
<name>A0A2T1HRM1_9HYPH</name>
<accession>A0A2T1HRM1</accession>
<dbReference type="Proteomes" id="UP000239772">
    <property type="component" value="Unassembled WGS sequence"/>
</dbReference>
<comment type="function">
    <text evidence="1">Is involved in generating a small heat-stable compound (Nod), an acylated oligomer of N-acetylglucosamine, that stimulates mitosis in various plant protoplasts.</text>
</comment>
<dbReference type="InterPro" id="IPR002509">
    <property type="entry name" value="NODB_dom"/>
</dbReference>